<keyword evidence="1" id="KW-1133">Transmembrane helix</keyword>
<dbReference type="Proteomes" id="UP000002033">
    <property type="component" value="Chromosome"/>
</dbReference>
<feature type="transmembrane region" description="Helical" evidence="1">
    <location>
        <begin position="12"/>
        <end position="28"/>
    </location>
</feature>
<keyword evidence="1" id="KW-0812">Transmembrane</keyword>
<sequence length="136" mass="15449">MGFKIYQLGELFGILLLLGATATQMFYLDPLKREIEWRLAAFSTQQSAQVQIKAIYDNRITLLQVANAPEEKIKEAETLRDQSIAHYKNSDADIADYMFEKTGVEDILQWIVLALFALGTLLAGFGRAMEMRRTRG</sequence>
<proteinExistence type="predicted"/>
<keyword evidence="1" id="KW-0472">Membrane</keyword>
<evidence type="ECO:0000256" key="1">
    <source>
        <dbReference type="SAM" id="Phobius"/>
    </source>
</evidence>
<organism evidence="2 3">
    <name type="scientific">Hyphomicrobium denitrificans (strain ATCC 51888 / DSM 1869 / NCIMB 11706 / TK 0415)</name>
    <dbReference type="NCBI Taxonomy" id="582899"/>
    <lineage>
        <taxon>Bacteria</taxon>
        <taxon>Pseudomonadati</taxon>
        <taxon>Pseudomonadota</taxon>
        <taxon>Alphaproteobacteria</taxon>
        <taxon>Hyphomicrobiales</taxon>
        <taxon>Hyphomicrobiaceae</taxon>
        <taxon>Hyphomicrobium</taxon>
    </lineage>
</organism>
<dbReference type="STRING" id="582899.Hden_2385"/>
<evidence type="ECO:0000313" key="2">
    <source>
        <dbReference type="EMBL" id="ADJ24182.1"/>
    </source>
</evidence>
<protein>
    <submittedName>
        <fullName evidence="2">Uncharacterized protein</fullName>
    </submittedName>
</protein>
<accession>D8JRW4</accession>
<reference evidence="3" key="1">
    <citation type="journal article" date="2011" name="J. Bacteriol.">
        <title>Genome sequences of eight morphologically diverse alphaproteobacteria.</title>
        <authorList>
            <consortium name="US DOE Joint Genome Institute"/>
            <person name="Brown P.J."/>
            <person name="Kysela D.T."/>
            <person name="Buechlein A."/>
            <person name="Hemmerich C."/>
            <person name="Brun Y.V."/>
        </authorList>
    </citation>
    <scope>NUCLEOTIDE SEQUENCE [LARGE SCALE GENOMIC DNA]</scope>
    <source>
        <strain evidence="3">ATCC 51888 / DSM 1869 / NCIB 11706 / TK 0415</strain>
    </source>
</reference>
<dbReference type="AlphaFoldDB" id="D8JRW4"/>
<dbReference type="EMBL" id="CP002083">
    <property type="protein sequence ID" value="ADJ24182.1"/>
    <property type="molecule type" value="Genomic_DNA"/>
</dbReference>
<evidence type="ECO:0000313" key="3">
    <source>
        <dbReference type="Proteomes" id="UP000002033"/>
    </source>
</evidence>
<dbReference type="HOGENOM" id="CLU_1872626_0_0_5"/>
<feature type="transmembrane region" description="Helical" evidence="1">
    <location>
        <begin position="107"/>
        <end position="125"/>
    </location>
</feature>
<dbReference type="KEGG" id="hdn:Hden_2385"/>
<gene>
    <name evidence="2" type="ordered locus">Hden_2385</name>
</gene>
<dbReference type="RefSeq" id="WP_013216341.1">
    <property type="nucleotide sequence ID" value="NC_014313.1"/>
</dbReference>
<keyword evidence="3" id="KW-1185">Reference proteome</keyword>
<dbReference type="OrthoDB" id="7932914at2"/>
<name>D8JRW4_HYPDA</name>